<dbReference type="GO" id="GO:0005886">
    <property type="term" value="C:plasma membrane"/>
    <property type="evidence" value="ECO:0007669"/>
    <property type="project" value="UniProtKB-SubCell"/>
</dbReference>
<dbReference type="KEGG" id="char:105891848"/>
<reference evidence="18" key="1">
    <citation type="submission" date="2025-08" db="UniProtKB">
        <authorList>
            <consortium name="RefSeq"/>
        </authorList>
    </citation>
    <scope>IDENTIFICATION</scope>
</reference>
<dbReference type="Pfam" id="PF23344">
    <property type="entry name" value="ZP-N"/>
    <property type="match status" value="1"/>
</dbReference>
<keyword evidence="6" id="KW-0964">Secreted</keyword>
<evidence type="ECO:0000256" key="6">
    <source>
        <dbReference type="ARBA" id="ARBA00022525"/>
    </source>
</evidence>
<dbReference type="InterPro" id="IPR055355">
    <property type="entry name" value="ZP-C"/>
</dbReference>
<dbReference type="PANTHER" id="PTHR11576:SF26">
    <property type="entry name" value="ZONA PELLUCIDA GLYCOPROTEIN 3D TANDEM DUPLICATE 2"/>
    <property type="match status" value="1"/>
</dbReference>
<name>A0A6P3VJG2_CLUHA</name>
<dbReference type="FunFam" id="2.60.40.3210:FF:000001">
    <property type="entry name" value="Zona pellucida sperm-binding protein 3"/>
    <property type="match status" value="1"/>
</dbReference>
<protein>
    <recommendedName>
        <fullName evidence="4">Zona pellucida sperm-binding protein 3</fullName>
    </recommendedName>
    <alternativeName>
        <fullName evidence="15">Zona pellucida glycoprotein 3</fullName>
    </alternativeName>
</protein>
<dbReference type="Pfam" id="PF00100">
    <property type="entry name" value="Zona_pellucida"/>
    <property type="match status" value="1"/>
</dbReference>
<dbReference type="InterPro" id="IPR055356">
    <property type="entry name" value="ZP-N"/>
</dbReference>
<evidence type="ECO:0000256" key="11">
    <source>
        <dbReference type="ARBA" id="ARBA00022989"/>
    </source>
</evidence>
<evidence type="ECO:0000256" key="2">
    <source>
        <dbReference type="ARBA" id="ARBA00004498"/>
    </source>
</evidence>
<keyword evidence="10" id="KW-0732">Signal</keyword>
<evidence type="ECO:0000256" key="3">
    <source>
        <dbReference type="ARBA" id="ARBA00006735"/>
    </source>
</evidence>
<organism evidence="17 18">
    <name type="scientific">Clupea harengus</name>
    <name type="common">Atlantic herring</name>
    <dbReference type="NCBI Taxonomy" id="7950"/>
    <lineage>
        <taxon>Eukaryota</taxon>
        <taxon>Metazoa</taxon>
        <taxon>Chordata</taxon>
        <taxon>Craniata</taxon>
        <taxon>Vertebrata</taxon>
        <taxon>Euteleostomi</taxon>
        <taxon>Actinopterygii</taxon>
        <taxon>Neopterygii</taxon>
        <taxon>Teleostei</taxon>
        <taxon>Clupei</taxon>
        <taxon>Clupeiformes</taxon>
        <taxon>Clupeoidei</taxon>
        <taxon>Clupeidae</taxon>
        <taxon>Clupea</taxon>
    </lineage>
</organism>
<keyword evidence="11" id="KW-1133">Transmembrane helix</keyword>
<dbReference type="Gene3D" id="2.60.40.3210">
    <property type="entry name" value="Zona pellucida, ZP-N domain"/>
    <property type="match status" value="1"/>
</dbReference>
<evidence type="ECO:0000256" key="1">
    <source>
        <dbReference type="ARBA" id="ARBA00004251"/>
    </source>
</evidence>
<evidence type="ECO:0000313" key="17">
    <source>
        <dbReference type="Proteomes" id="UP000515152"/>
    </source>
</evidence>
<comment type="subcellular location">
    <subcellularLocation>
        <location evidence="1">Cell membrane</location>
        <topology evidence="1">Single-pass type I membrane protein</topology>
    </subcellularLocation>
    <subcellularLocation>
        <location evidence="2">Secreted</location>
        <location evidence="2">Extracellular space</location>
        <location evidence="2">Extracellular matrix</location>
    </subcellularLocation>
</comment>
<gene>
    <name evidence="18" type="primary">LOC105891848</name>
</gene>
<evidence type="ECO:0000256" key="13">
    <source>
        <dbReference type="ARBA" id="ARBA00023157"/>
    </source>
</evidence>
<dbReference type="PANTHER" id="PTHR11576">
    <property type="entry name" value="ZONA PELLUCIDA SPERM-BINDING PROTEIN 3"/>
    <property type="match status" value="1"/>
</dbReference>
<dbReference type="GO" id="GO:0031012">
    <property type="term" value="C:extracellular matrix"/>
    <property type="evidence" value="ECO:0007669"/>
    <property type="project" value="TreeGrafter"/>
</dbReference>
<keyword evidence="7" id="KW-0272">Extracellular matrix</keyword>
<dbReference type="InterPro" id="IPR001507">
    <property type="entry name" value="ZP_dom"/>
</dbReference>
<dbReference type="GO" id="GO:0007339">
    <property type="term" value="P:binding of sperm to zona pellucida"/>
    <property type="evidence" value="ECO:0007669"/>
    <property type="project" value="TreeGrafter"/>
</dbReference>
<dbReference type="Gene3D" id="2.60.40.4100">
    <property type="entry name" value="Zona pellucida, ZP-C domain"/>
    <property type="match status" value="1"/>
</dbReference>
<sequence>MGLSLLPMCIIWGVILPSGYSKGRSRDNVPTVYTSSFMRLNSEPLLQNQEPLFQNQGPLLPTPYLQLPVFQHSRVPLVAKEHFSPLRGKGHEKLPDDIRDILKPVFPQVKEARHSGGPRGIVIQCKVNKMEVRVPKRLLGSEYSRSHLAFGTCQPNNFTKHYLSFVYDVNECGSNRSIVNNRVAYSNTLRYAPIVTMGPIRRVIPFTLPITCHFNRFHYSYKIGYQPKVETQKVFKHMTSKSVYTLTPFDAQWKKLNLSDWYAIGRPMYFEAEGPPLDRDGRLYIHSCHVTPNESHSSKPIFTVIDNFGCMIDSKSSIQSGFISYTRTTVRFSVDAFVFQGVASRHLFMHCEMSTGSVTPTESDKSCSYNRERKRWEELQGLDSVCSCCESTCLSPPTAAKKMVSSGAWSVESDGIQTSKMKSPLWPEEEGPEPEIVQGVVVTEMKHPTGSAVV</sequence>
<proteinExistence type="inferred from homology"/>
<keyword evidence="12" id="KW-0472">Membrane</keyword>
<keyword evidence="13" id="KW-1015">Disulfide bond</keyword>
<dbReference type="Proteomes" id="UP000515152">
    <property type="component" value="Chromosome 11"/>
</dbReference>
<dbReference type="FunFam" id="2.60.40.4100:FF:000002">
    <property type="entry name" value="Zona pellucida sperm-binding protein 3"/>
    <property type="match status" value="1"/>
</dbReference>
<accession>A0A6P3VJG2</accession>
<evidence type="ECO:0000256" key="8">
    <source>
        <dbReference type="ARBA" id="ARBA00022685"/>
    </source>
</evidence>
<dbReference type="RefSeq" id="XP_031431960.1">
    <property type="nucleotide sequence ID" value="XM_031576100.2"/>
</dbReference>
<feature type="domain" description="ZP" evidence="16">
    <location>
        <begin position="124"/>
        <end position="374"/>
    </location>
</feature>
<comment type="similarity">
    <text evidence="3">Belongs to the ZP domain family. ZPC subfamily.</text>
</comment>
<evidence type="ECO:0000256" key="4">
    <source>
        <dbReference type="ARBA" id="ARBA00017980"/>
    </source>
</evidence>
<dbReference type="GeneID" id="105891848"/>
<dbReference type="SMART" id="SM00241">
    <property type="entry name" value="ZP"/>
    <property type="match status" value="1"/>
</dbReference>
<dbReference type="AlphaFoldDB" id="A0A6P3VJG2"/>
<evidence type="ECO:0000259" key="16">
    <source>
        <dbReference type="PROSITE" id="PS51034"/>
    </source>
</evidence>
<evidence type="ECO:0000256" key="9">
    <source>
        <dbReference type="ARBA" id="ARBA00022692"/>
    </source>
</evidence>
<keyword evidence="8" id="KW-0165">Cleavage on pair of basic residues</keyword>
<keyword evidence="5" id="KW-1003">Cell membrane</keyword>
<evidence type="ECO:0000256" key="15">
    <source>
        <dbReference type="ARBA" id="ARBA00030824"/>
    </source>
</evidence>
<dbReference type="GO" id="GO:0035803">
    <property type="term" value="P:egg coat formation"/>
    <property type="evidence" value="ECO:0007669"/>
    <property type="project" value="TreeGrafter"/>
</dbReference>
<evidence type="ECO:0000256" key="10">
    <source>
        <dbReference type="ARBA" id="ARBA00022729"/>
    </source>
</evidence>
<dbReference type="InterPro" id="IPR042235">
    <property type="entry name" value="ZP-C_dom"/>
</dbReference>
<evidence type="ECO:0000313" key="18">
    <source>
        <dbReference type="RefSeq" id="XP_031431960.1"/>
    </source>
</evidence>
<evidence type="ECO:0000256" key="14">
    <source>
        <dbReference type="ARBA" id="ARBA00023180"/>
    </source>
</evidence>
<dbReference type="PROSITE" id="PS51034">
    <property type="entry name" value="ZP_2"/>
    <property type="match status" value="1"/>
</dbReference>
<dbReference type="GO" id="GO:2000344">
    <property type="term" value="P:positive regulation of acrosome reaction"/>
    <property type="evidence" value="ECO:0007669"/>
    <property type="project" value="TreeGrafter"/>
</dbReference>
<evidence type="ECO:0000256" key="12">
    <source>
        <dbReference type="ARBA" id="ARBA00023136"/>
    </source>
</evidence>
<dbReference type="OrthoDB" id="8902383at2759"/>
<dbReference type="GO" id="GO:0032190">
    <property type="term" value="F:acrosin binding"/>
    <property type="evidence" value="ECO:0007669"/>
    <property type="project" value="TreeGrafter"/>
</dbReference>
<keyword evidence="9" id="KW-0812">Transmembrane</keyword>
<keyword evidence="14" id="KW-0325">Glycoprotein</keyword>
<keyword evidence="17" id="KW-1185">Reference proteome</keyword>
<evidence type="ECO:0000256" key="7">
    <source>
        <dbReference type="ARBA" id="ARBA00022530"/>
    </source>
</evidence>
<evidence type="ECO:0000256" key="5">
    <source>
        <dbReference type="ARBA" id="ARBA00022475"/>
    </source>
</evidence>